<keyword evidence="5" id="KW-1185">Reference proteome</keyword>
<dbReference type="PANTHER" id="PTHR33507">
    <property type="entry name" value="INNER MEMBRANE PROTEIN YBBJ"/>
    <property type="match status" value="1"/>
</dbReference>
<dbReference type="Pfam" id="PF25145">
    <property type="entry name" value="NfeD1b_N"/>
    <property type="match status" value="1"/>
</dbReference>
<keyword evidence="1" id="KW-0472">Membrane</keyword>
<name>A0AAU7NR85_9GAMM</name>
<dbReference type="InterPro" id="IPR029045">
    <property type="entry name" value="ClpP/crotonase-like_dom_sf"/>
</dbReference>
<dbReference type="Pfam" id="PF24961">
    <property type="entry name" value="NfeD_membrane"/>
    <property type="match status" value="1"/>
</dbReference>
<evidence type="ECO:0000313" key="4">
    <source>
        <dbReference type="EMBL" id="XBS19507.1"/>
    </source>
</evidence>
<dbReference type="SUPFAM" id="SSF141322">
    <property type="entry name" value="NfeD domain-like"/>
    <property type="match status" value="1"/>
</dbReference>
<feature type="domain" description="NfeD1b N-terminal" evidence="3">
    <location>
        <begin position="27"/>
        <end position="180"/>
    </location>
</feature>
<dbReference type="AlphaFoldDB" id="A0AAU7NR85"/>
<dbReference type="SUPFAM" id="SSF52096">
    <property type="entry name" value="ClpP/crotonase"/>
    <property type="match status" value="1"/>
</dbReference>
<proteinExistence type="predicted"/>
<dbReference type="RefSeq" id="WP_349431287.1">
    <property type="nucleotide sequence ID" value="NZ_CP157743.1"/>
</dbReference>
<feature type="transmembrane region" description="Helical" evidence="1">
    <location>
        <begin position="284"/>
        <end position="300"/>
    </location>
</feature>
<feature type="transmembrane region" description="Helical" evidence="1">
    <location>
        <begin position="307"/>
        <end position="326"/>
    </location>
</feature>
<dbReference type="Gene3D" id="2.40.50.140">
    <property type="entry name" value="Nucleic acid-binding proteins"/>
    <property type="match status" value="1"/>
</dbReference>
<dbReference type="Proteomes" id="UP001225378">
    <property type="component" value="Chromosome"/>
</dbReference>
<keyword evidence="1" id="KW-1133">Transmembrane helix</keyword>
<dbReference type="PANTHER" id="PTHR33507:SF4">
    <property type="entry name" value="NODULATION COMPETITIVENESS PROTEIN NFED"/>
    <property type="match status" value="1"/>
</dbReference>
<evidence type="ECO:0000259" key="3">
    <source>
        <dbReference type="Pfam" id="PF25145"/>
    </source>
</evidence>
<evidence type="ECO:0000259" key="2">
    <source>
        <dbReference type="Pfam" id="PF24961"/>
    </source>
</evidence>
<gene>
    <name evidence="4" type="ORF">Q9L42_014205</name>
</gene>
<organism evidence="4 5">
    <name type="scientific">Methylomarinum roseum</name>
    <dbReference type="NCBI Taxonomy" id="3067653"/>
    <lineage>
        <taxon>Bacteria</taxon>
        <taxon>Pseudomonadati</taxon>
        <taxon>Pseudomonadota</taxon>
        <taxon>Gammaproteobacteria</taxon>
        <taxon>Methylococcales</taxon>
        <taxon>Methylococcaceae</taxon>
        <taxon>Methylomarinum</taxon>
    </lineage>
</organism>
<keyword evidence="1" id="KW-0812">Transmembrane</keyword>
<dbReference type="EMBL" id="CP157743">
    <property type="protein sequence ID" value="XBS19507.1"/>
    <property type="molecule type" value="Genomic_DNA"/>
</dbReference>
<dbReference type="CDD" id="cd07020">
    <property type="entry name" value="Clp_protease_NfeD_1"/>
    <property type="match status" value="1"/>
</dbReference>
<dbReference type="InterPro" id="IPR056739">
    <property type="entry name" value="NfeD_membrane"/>
</dbReference>
<dbReference type="KEGG" id="mech:Q9L42_014205"/>
<dbReference type="InterPro" id="IPR012340">
    <property type="entry name" value="NA-bd_OB-fold"/>
</dbReference>
<feature type="transmembrane region" description="Helical" evidence="1">
    <location>
        <begin position="338"/>
        <end position="363"/>
    </location>
</feature>
<evidence type="ECO:0000313" key="5">
    <source>
        <dbReference type="Proteomes" id="UP001225378"/>
    </source>
</evidence>
<dbReference type="InterPro" id="IPR056738">
    <property type="entry name" value="NfeD1b_N"/>
</dbReference>
<dbReference type="Gene3D" id="3.90.226.10">
    <property type="entry name" value="2-enoyl-CoA Hydratase, Chain A, domain 1"/>
    <property type="match status" value="1"/>
</dbReference>
<reference evidence="4 5" key="1">
    <citation type="journal article" date="2024" name="Microbiology">
        <title>Methylomarinum rosea sp. nov., a novel halophilic methanotrophic bacterium from the hypersaline Lake Elton.</title>
        <authorList>
            <person name="Suleimanov R.Z."/>
            <person name="Oshkin I.Y."/>
            <person name="Danilova O.V."/>
            <person name="Suzina N.E."/>
            <person name="Dedysh S.N."/>
        </authorList>
    </citation>
    <scope>NUCLEOTIDE SEQUENCE [LARGE SCALE GENOMIC DNA]</scope>
    <source>
        <strain evidence="4 5">Ch1-1</strain>
    </source>
</reference>
<accession>A0AAU7NR85</accession>
<feature type="domain" description="NfeD integral membrane" evidence="2">
    <location>
        <begin position="239"/>
        <end position="354"/>
    </location>
</feature>
<sequence length="428" mass="45207">MFMVLLAMCGLVQGKSQAETASTASPVYLVDIDAMINPGSYALLEHAIDIAEANSAAALIVRINTPGGLLSTTRDMVRAIADSRVPVIGYVGPSGASATSAGAFILLSTHIAVMNTGTNVGAASPVAGDGGDIEGTMGKKVMNDSKAFMRSIAKHHHRNADIAELFVSEAKSLTAQEAMQANVIDQVVPVFSELLQAVDGREIQFQGQKLTLKLAGREVRQIEPRLIDYLLKMIAHPQIAHMLISLGLLAIYVEILSPGLTFPGVLGGIAVVLGLIGIQTLPVNVGFLLLMLFGITLMVAEYFVAGFGVLGIGGAAAFILGSLNLFDAPISADDHDMIMMVSIAVSAAMLFATLVITGSLAFGSRKNKHLEGKCGEAMVSFDRSGYVLVDQQRWAADTIEPLNHGDPIVVVKQDEHDRLLVKKSSQTS</sequence>
<dbReference type="InterPro" id="IPR052165">
    <property type="entry name" value="Membrane_assoc_protease"/>
</dbReference>
<evidence type="ECO:0000256" key="1">
    <source>
        <dbReference type="SAM" id="Phobius"/>
    </source>
</evidence>
<protein>
    <submittedName>
        <fullName evidence="4">Nodulation protein NfeD</fullName>
    </submittedName>
</protein>